<evidence type="ECO:0000313" key="3">
    <source>
        <dbReference type="Proteomes" id="UP001172457"/>
    </source>
</evidence>
<evidence type="ECO:0000313" key="2">
    <source>
        <dbReference type="EMBL" id="KAJ9536857.1"/>
    </source>
</evidence>
<dbReference type="SMART" id="SM00061">
    <property type="entry name" value="MATH"/>
    <property type="match status" value="2"/>
</dbReference>
<name>A0AA38VSE2_9ASTR</name>
<gene>
    <name evidence="2" type="ORF">OSB04_029590</name>
</gene>
<dbReference type="PROSITE" id="PS50144">
    <property type="entry name" value="MATH"/>
    <property type="match status" value="2"/>
</dbReference>
<comment type="caution">
    <text evidence="2">The sequence shown here is derived from an EMBL/GenBank/DDBJ whole genome shotgun (WGS) entry which is preliminary data.</text>
</comment>
<evidence type="ECO:0000259" key="1">
    <source>
        <dbReference type="PROSITE" id="PS50144"/>
    </source>
</evidence>
<dbReference type="EMBL" id="JARYMX010000008">
    <property type="protein sequence ID" value="KAJ9536857.1"/>
    <property type="molecule type" value="Genomic_DNA"/>
</dbReference>
<dbReference type="SUPFAM" id="SSF49599">
    <property type="entry name" value="TRAF domain-like"/>
    <property type="match status" value="2"/>
</dbReference>
<feature type="domain" description="MATH" evidence="1">
    <location>
        <begin position="211"/>
        <end position="338"/>
    </location>
</feature>
<proteinExistence type="predicted"/>
<keyword evidence="3" id="KW-1185">Reference proteome</keyword>
<sequence>MAIGDVTQGDQYGVLRSTSEAPPAHYILNIQQFSSLTKHNVERYESGQFEAGGYKWYFFCQTYIPVRGTEVGGSPKWQQDKKVGEFLSVYLAMAEPSSLPPGWEVYATFRIFLLDQNNDNYLKLEDIHLHVTYNQTRCSNMHLDAISRGRRFHQMRTEWGFDRFIDLKEFGDSSNGYLQGDDCVFGAEVFVCKERSKGKTECLSMVKDAVAYKHTWKISSYTKIMNTECETSNILNAGDHKWKIKLYPNGKGSIGNYITLNLALADPTNLPPGTKILAEFTLRMLDQLDTRHYFGKASYWFSASKTEWGWKRFITHGTFFQNNRGLLFKDVCSIEAEIAIHGEATVVG</sequence>
<dbReference type="InterPro" id="IPR002083">
    <property type="entry name" value="MATH/TRAF_dom"/>
</dbReference>
<dbReference type="Proteomes" id="UP001172457">
    <property type="component" value="Chromosome 8"/>
</dbReference>
<protein>
    <recommendedName>
        <fullName evidence="1">MATH domain-containing protein</fullName>
    </recommendedName>
</protein>
<dbReference type="InterPro" id="IPR008974">
    <property type="entry name" value="TRAF-like"/>
</dbReference>
<accession>A0AA38VSE2</accession>
<dbReference type="PANTHER" id="PTHR46162">
    <property type="entry name" value="TRAF-LIKE FAMILY PROTEIN"/>
    <property type="match status" value="1"/>
</dbReference>
<feature type="domain" description="MATH" evidence="1">
    <location>
        <begin position="23"/>
        <end position="189"/>
    </location>
</feature>
<dbReference type="PANTHER" id="PTHR46162:SF2">
    <property type="entry name" value="ANKYRIN REPEAT-CONTAINING PROTEIN-RELATED"/>
    <property type="match status" value="1"/>
</dbReference>
<dbReference type="Gene3D" id="2.60.210.10">
    <property type="entry name" value="Apoptosis, Tumor Necrosis Factor Receptor Associated Protein 2, Chain A"/>
    <property type="match status" value="2"/>
</dbReference>
<organism evidence="2 3">
    <name type="scientific">Centaurea solstitialis</name>
    <name type="common">yellow star-thistle</name>
    <dbReference type="NCBI Taxonomy" id="347529"/>
    <lineage>
        <taxon>Eukaryota</taxon>
        <taxon>Viridiplantae</taxon>
        <taxon>Streptophyta</taxon>
        <taxon>Embryophyta</taxon>
        <taxon>Tracheophyta</taxon>
        <taxon>Spermatophyta</taxon>
        <taxon>Magnoliopsida</taxon>
        <taxon>eudicotyledons</taxon>
        <taxon>Gunneridae</taxon>
        <taxon>Pentapetalae</taxon>
        <taxon>asterids</taxon>
        <taxon>campanulids</taxon>
        <taxon>Asterales</taxon>
        <taxon>Asteraceae</taxon>
        <taxon>Carduoideae</taxon>
        <taxon>Cardueae</taxon>
        <taxon>Centaureinae</taxon>
        <taxon>Centaurea</taxon>
    </lineage>
</organism>
<dbReference type="Pfam" id="PF22486">
    <property type="entry name" value="MATH_2"/>
    <property type="match status" value="2"/>
</dbReference>
<reference evidence="2" key="1">
    <citation type="submission" date="2023-03" db="EMBL/GenBank/DDBJ databases">
        <title>Chromosome-scale reference genome and RAD-based genetic map of yellow starthistle (Centaurea solstitialis) reveal putative structural variation and QTLs associated with invader traits.</title>
        <authorList>
            <person name="Reatini B."/>
            <person name="Cang F.A."/>
            <person name="Jiang Q."/>
            <person name="Mckibben M.T.W."/>
            <person name="Barker M.S."/>
            <person name="Rieseberg L.H."/>
            <person name="Dlugosch K.M."/>
        </authorList>
    </citation>
    <scope>NUCLEOTIDE SEQUENCE</scope>
    <source>
        <strain evidence="2">CAN-66</strain>
        <tissue evidence="2">Leaf</tissue>
    </source>
</reference>
<dbReference type="AlphaFoldDB" id="A0AA38VSE2"/>
<dbReference type="CDD" id="cd00121">
    <property type="entry name" value="MATH"/>
    <property type="match status" value="2"/>
</dbReference>